<dbReference type="InterPro" id="IPR003439">
    <property type="entry name" value="ABC_transporter-like_ATP-bd"/>
</dbReference>
<keyword evidence="8" id="KW-1278">Translocase</keyword>
<protein>
    <submittedName>
        <fullName evidence="16">MacB family efflux pump subunit</fullName>
    </submittedName>
</protein>
<keyword evidence="11" id="KW-0046">Antibiotic resistance</keyword>
<dbReference type="AlphaFoldDB" id="A0A549ST43"/>
<dbReference type="InterPro" id="IPR017911">
    <property type="entry name" value="MacB-like_ATP-bd"/>
</dbReference>
<evidence type="ECO:0000256" key="14">
    <source>
        <dbReference type="SAM" id="Phobius"/>
    </source>
</evidence>
<feature type="transmembrane region" description="Helical" evidence="14">
    <location>
        <begin position="623"/>
        <end position="641"/>
    </location>
</feature>
<comment type="subcellular location">
    <subcellularLocation>
        <location evidence="1">Cell inner membrane</location>
        <topology evidence="1">Multi-pass membrane protein</topology>
    </subcellularLocation>
</comment>
<evidence type="ECO:0000256" key="4">
    <source>
        <dbReference type="ARBA" id="ARBA00022519"/>
    </source>
</evidence>
<evidence type="ECO:0000256" key="8">
    <source>
        <dbReference type="ARBA" id="ARBA00022967"/>
    </source>
</evidence>
<dbReference type="GO" id="GO:0016887">
    <property type="term" value="F:ATP hydrolysis activity"/>
    <property type="evidence" value="ECO:0007669"/>
    <property type="project" value="InterPro"/>
</dbReference>
<gene>
    <name evidence="16" type="primary">macB</name>
    <name evidence="16" type="ORF">FM996_11775</name>
</gene>
<dbReference type="EMBL" id="VJMF01000045">
    <property type="protein sequence ID" value="TRL32748.1"/>
    <property type="molecule type" value="Genomic_DNA"/>
</dbReference>
<keyword evidence="4" id="KW-0997">Cell inner membrane</keyword>
<evidence type="ECO:0000256" key="3">
    <source>
        <dbReference type="ARBA" id="ARBA00022475"/>
    </source>
</evidence>
<feature type="region of interest" description="Disordered" evidence="13">
    <location>
        <begin position="226"/>
        <end position="257"/>
    </location>
</feature>
<keyword evidence="5 14" id="KW-0812">Transmembrane</keyword>
<dbReference type="Pfam" id="PF12704">
    <property type="entry name" value="MacB_PCD"/>
    <property type="match status" value="1"/>
</dbReference>
<dbReference type="InterPro" id="IPR027417">
    <property type="entry name" value="P-loop_NTPase"/>
</dbReference>
<proteinExistence type="inferred from homology"/>
<accession>A0A549ST43</accession>
<name>A0A549ST43_METSR</name>
<feature type="transmembrane region" description="Helical" evidence="14">
    <location>
        <begin position="532"/>
        <end position="558"/>
    </location>
</feature>
<organism evidence="16 17">
    <name type="scientific">Methylosinus sporium</name>
    <dbReference type="NCBI Taxonomy" id="428"/>
    <lineage>
        <taxon>Bacteria</taxon>
        <taxon>Pseudomonadati</taxon>
        <taxon>Pseudomonadota</taxon>
        <taxon>Alphaproteobacteria</taxon>
        <taxon>Hyphomicrobiales</taxon>
        <taxon>Methylocystaceae</taxon>
        <taxon>Methylosinus</taxon>
    </lineage>
</organism>
<keyword evidence="6" id="KW-0547">Nucleotide-binding</keyword>
<dbReference type="Gene3D" id="3.40.50.300">
    <property type="entry name" value="P-loop containing nucleotide triphosphate hydrolases"/>
    <property type="match status" value="1"/>
</dbReference>
<dbReference type="GO" id="GO:0022857">
    <property type="term" value="F:transmembrane transporter activity"/>
    <property type="evidence" value="ECO:0007669"/>
    <property type="project" value="TreeGrafter"/>
</dbReference>
<dbReference type="SMART" id="SM00382">
    <property type="entry name" value="AAA"/>
    <property type="match status" value="1"/>
</dbReference>
<comment type="caution">
    <text evidence="16">The sequence shown here is derived from an EMBL/GenBank/DDBJ whole genome shotgun (WGS) entry which is preliminary data.</text>
</comment>
<keyword evidence="10 14" id="KW-0472">Membrane</keyword>
<dbReference type="Pfam" id="PF02687">
    <property type="entry name" value="FtsX"/>
    <property type="match status" value="1"/>
</dbReference>
<dbReference type="SUPFAM" id="SSF52540">
    <property type="entry name" value="P-loop containing nucleoside triphosphate hydrolases"/>
    <property type="match status" value="1"/>
</dbReference>
<dbReference type="InterPro" id="IPR050250">
    <property type="entry name" value="Macrolide_Exporter_MacB"/>
</dbReference>
<dbReference type="GO" id="GO:0005886">
    <property type="term" value="C:plasma membrane"/>
    <property type="evidence" value="ECO:0007669"/>
    <property type="project" value="UniProtKB-SubCell"/>
</dbReference>
<dbReference type="PANTHER" id="PTHR30572:SF7">
    <property type="entry name" value="MACROLIDE EXPORT ATP-BINDING_PERMEASE PROTEIN MACB"/>
    <property type="match status" value="1"/>
</dbReference>
<reference evidence="16 17" key="1">
    <citation type="submission" date="2019-07" db="EMBL/GenBank/DDBJ databases">
        <title>Ln-dependent methylotrophs.</title>
        <authorList>
            <person name="Tani A."/>
        </authorList>
    </citation>
    <scope>NUCLEOTIDE SEQUENCE [LARGE SCALE GENOMIC DNA]</scope>
    <source>
        <strain evidence="16 17">SM89A</strain>
    </source>
</reference>
<dbReference type="InterPro" id="IPR003593">
    <property type="entry name" value="AAA+_ATPase"/>
</dbReference>
<dbReference type="InterPro" id="IPR025857">
    <property type="entry name" value="MacB_PCD"/>
</dbReference>
<dbReference type="PROSITE" id="PS50893">
    <property type="entry name" value="ABC_TRANSPORTER_2"/>
    <property type="match status" value="1"/>
</dbReference>
<feature type="domain" description="ABC transporter" evidence="15">
    <location>
        <begin position="6"/>
        <end position="244"/>
    </location>
</feature>
<evidence type="ECO:0000313" key="16">
    <source>
        <dbReference type="EMBL" id="TRL32748.1"/>
    </source>
</evidence>
<dbReference type="InterPro" id="IPR017871">
    <property type="entry name" value="ABC_transporter-like_CS"/>
</dbReference>
<evidence type="ECO:0000256" key="9">
    <source>
        <dbReference type="ARBA" id="ARBA00022989"/>
    </source>
</evidence>
<dbReference type="Pfam" id="PF00005">
    <property type="entry name" value="ABC_tran"/>
    <property type="match status" value="1"/>
</dbReference>
<dbReference type="FunFam" id="3.40.50.300:FF:000032">
    <property type="entry name" value="Export ABC transporter ATP-binding protein"/>
    <property type="match status" value="1"/>
</dbReference>
<dbReference type="GO" id="GO:0046677">
    <property type="term" value="P:response to antibiotic"/>
    <property type="evidence" value="ECO:0007669"/>
    <property type="project" value="UniProtKB-KW"/>
</dbReference>
<comment type="similarity">
    <text evidence="12">Belongs to the ABC transporter superfamily. Macrolide exporter (TC 3.A.1.122) family.</text>
</comment>
<evidence type="ECO:0000256" key="12">
    <source>
        <dbReference type="ARBA" id="ARBA00038388"/>
    </source>
</evidence>
<feature type="transmembrane region" description="Helical" evidence="14">
    <location>
        <begin position="579"/>
        <end position="603"/>
    </location>
</feature>
<keyword evidence="3" id="KW-1003">Cell membrane</keyword>
<evidence type="ECO:0000256" key="1">
    <source>
        <dbReference type="ARBA" id="ARBA00004429"/>
    </source>
</evidence>
<dbReference type="InterPro" id="IPR003838">
    <property type="entry name" value="ABC3_permease_C"/>
</dbReference>
<evidence type="ECO:0000256" key="7">
    <source>
        <dbReference type="ARBA" id="ARBA00022840"/>
    </source>
</evidence>
<evidence type="ECO:0000313" key="17">
    <source>
        <dbReference type="Proteomes" id="UP000316781"/>
    </source>
</evidence>
<dbReference type="GO" id="GO:0098796">
    <property type="term" value="C:membrane protein complex"/>
    <property type="evidence" value="ECO:0007669"/>
    <property type="project" value="UniProtKB-ARBA"/>
</dbReference>
<evidence type="ECO:0000256" key="6">
    <source>
        <dbReference type="ARBA" id="ARBA00022741"/>
    </source>
</evidence>
<keyword evidence="2" id="KW-0813">Transport</keyword>
<keyword evidence="7" id="KW-0067">ATP-binding</keyword>
<evidence type="ECO:0000256" key="5">
    <source>
        <dbReference type="ARBA" id="ARBA00022692"/>
    </source>
</evidence>
<dbReference type="Proteomes" id="UP000316781">
    <property type="component" value="Unassembled WGS sequence"/>
</dbReference>
<evidence type="ECO:0000256" key="13">
    <source>
        <dbReference type="SAM" id="MobiDB-lite"/>
    </source>
</evidence>
<evidence type="ECO:0000259" key="15">
    <source>
        <dbReference type="PROSITE" id="PS50893"/>
    </source>
</evidence>
<dbReference type="PANTHER" id="PTHR30572">
    <property type="entry name" value="MEMBRANE COMPONENT OF TRANSPORTER-RELATED"/>
    <property type="match status" value="1"/>
</dbReference>
<dbReference type="GO" id="GO:0005524">
    <property type="term" value="F:ATP binding"/>
    <property type="evidence" value="ECO:0007669"/>
    <property type="project" value="UniProtKB-KW"/>
</dbReference>
<dbReference type="PROSITE" id="PS00211">
    <property type="entry name" value="ABC_TRANSPORTER_1"/>
    <property type="match status" value="1"/>
</dbReference>
<evidence type="ECO:0000256" key="2">
    <source>
        <dbReference type="ARBA" id="ARBA00022448"/>
    </source>
</evidence>
<evidence type="ECO:0000256" key="11">
    <source>
        <dbReference type="ARBA" id="ARBA00023251"/>
    </source>
</evidence>
<sequence>MSGTLLELRGAIRRYDAGEQEILALRGIDLDICAGEMVALMGVSGSGKSTLMNILGCLDKLSEGTYRIDGQDVAALRADQLALLRRANFGFVFQRYNLLSQLSAVANVEIPAIYAGRDAATRRPHARALLERLGLGERLASRPTQLSGGQQQRVSIARALMNGGRVILADEPTGALDSCTGHEVMDLLLELNRLGHTLIIATHDPAVAAYAHRIVEFADGRIVSDRPAPESRPALAAAEPMPTIAQGEAPSPNESEAAPWARLAEAAHMAVLALLIHRLRTALTLLGVVIGIVSVVTMVALGEAAQRSLADDLKGLTTNTLEIYPGKDWGDPDQLRIQTLVASDVEALRRQSYVKEASPVVAQSTSLRYRSLNGSGSVNGVSGGYFAAVGLPIEQGSTFDRSDIDRKAQVVVIDSNVKLRFFGSTDPLGATIYVGKLPCVVIGVTGHNYQQESRGGSRLNVWVPYTTAGARLLGRSHLDSIVIALRDGEAPQLAEDRLTPLMIKRHRVKDFMVLNLAERIRSGVALFETMSLLLATIGVISLTVGGVGVMNIMLVSVVERSREIGVRVAVGARQSDIRCQFLIESVLVCLIGAALGVALSYAICVVTRYFLPPKWEMWLSPSAVTTAVVTATLTGVIFGYAPARNAARLDPVEALARD</sequence>
<keyword evidence="9 14" id="KW-1133">Transmembrane helix</keyword>
<dbReference type="CDD" id="cd03255">
    <property type="entry name" value="ABC_MJ0796_LolCDE_FtsE"/>
    <property type="match status" value="1"/>
</dbReference>
<evidence type="ECO:0000256" key="10">
    <source>
        <dbReference type="ARBA" id="ARBA00023136"/>
    </source>
</evidence>